<keyword evidence="3" id="KW-1185">Reference proteome</keyword>
<proteinExistence type="predicted"/>
<sequence>MPFNFPCRARDLFPVDLGIDLKAMQPEILQCKRRFQQDLWNTICNRVLQEQSNWKDEKDDNEKGSEKGSEKGNEKGNGDGSGDSGKSKEKRKESKVEQKKKEEKSEEKSEEKAEENSEEKMEEKSEEKMEEKYEEKTEEKYEENYEEKTEERVEESGEGFRRGSERPEGESEGDGGGGGGGEGEGEGNENNAMRAANRSNARRALQQRSTKSRTQQQQQQQQRKPATATRPRLLPSASKQHQEQQQQKPKQLQQQPPQRRSRGFNEGLQQQLPLPRRYGIASGGGSGGGGELSNFLRRIQPLEGVLDWRGGSSGSRARFATDATQPPPPPPATVLPPVLAHVTPAGATARSYSATSRREILGFADDVNEEDEDDGAASLEASEMVHEVQLFQSNSFAAAEAPRIGTFYSDLDTDSYYLNRDRVDGATTDSADKANAFVPLFVGSWWACGGQRSFQI</sequence>
<feature type="compositionally biased region" description="Low complexity" evidence="1">
    <location>
        <begin position="188"/>
        <end position="224"/>
    </location>
</feature>
<reference evidence="2 3" key="1">
    <citation type="submission" date="2017-06" db="EMBL/GenBank/DDBJ databases">
        <title>A platform for efficient transgenesis in Macrostomum lignano, a flatworm model organism for stem cell research.</title>
        <authorList>
            <person name="Berezikov E."/>
        </authorList>
    </citation>
    <scope>NUCLEOTIDE SEQUENCE [LARGE SCALE GENOMIC DNA]</scope>
    <source>
        <strain evidence="2">DV1</strain>
        <tissue evidence="2">Whole organism</tissue>
    </source>
</reference>
<evidence type="ECO:0000256" key="1">
    <source>
        <dbReference type="SAM" id="MobiDB-lite"/>
    </source>
</evidence>
<feature type="compositionally biased region" description="Gly residues" evidence="1">
    <location>
        <begin position="281"/>
        <end position="291"/>
    </location>
</feature>
<name>A0A267GK91_9PLAT</name>
<dbReference type="EMBL" id="NIVC01000307">
    <property type="protein sequence ID" value="PAA85702.1"/>
    <property type="molecule type" value="Genomic_DNA"/>
</dbReference>
<comment type="caution">
    <text evidence="2">The sequence shown here is derived from an EMBL/GenBank/DDBJ whole genome shotgun (WGS) entry which is preliminary data.</text>
</comment>
<accession>A0A267GK91</accession>
<feature type="compositionally biased region" description="Basic and acidic residues" evidence="1">
    <location>
        <begin position="85"/>
        <end position="169"/>
    </location>
</feature>
<protein>
    <submittedName>
        <fullName evidence="2">Uncharacterized protein</fullName>
    </submittedName>
</protein>
<evidence type="ECO:0000313" key="3">
    <source>
        <dbReference type="Proteomes" id="UP000215902"/>
    </source>
</evidence>
<feature type="compositionally biased region" description="Basic and acidic residues" evidence="1">
    <location>
        <begin position="53"/>
        <end position="77"/>
    </location>
</feature>
<evidence type="ECO:0000313" key="2">
    <source>
        <dbReference type="EMBL" id="PAA85702.1"/>
    </source>
</evidence>
<dbReference type="AlphaFoldDB" id="A0A267GK91"/>
<feature type="region of interest" description="Disordered" evidence="1">
    <location>
        <begin position="50"/>
        <end position="293"/>
    </location>
</feature>
<organism evidence="2 3">
    <name type="scientific">Macrostomum lignano</name>
    <dbReference type="NCBI Taxonomy" id="282301"/>
    <lineage>
        <taxon>Eukaryota</taxon>
        <taxon>Metazoa</taxon>
        <taxon>Spiralia</taxon>
        <taxon>Lophotrochozoa</taxon>
        <taxon>Platyhelminthes</taxon>
        <taxon>Rhabditophora</taxon>
        <taxon>Macrostomorpha</taxon>
        <taxon>Macrostomida</taxon>
        <taxon>Macrostomidae</taxon>
        <taxon>Macrostomum</taxon>
    </lineage>
</organism>
<feature type="region of interest" description="Disordered" evidence="1">
    <location>
        <begin position="306"/>
        <end position="330"/>
    </location>
</feature>
<gene>
    <name evidence="2" type="ORF">BOX15_Mlig028230g1</name>
</gene>
<dbReference type="Proteomes" id="UP000215902">
    <property type="component" value="Unassembled WGS sequence"/>
</dbReference>
<feature type="compositionally biased region" description="Low complexity" evidence="1">
    <location>
        <begin position="243"/>
        <end position="258"/>
    </location>
</feature>